<protein>
    <submittedName>
        <fullName evidence="1">2'-5' RNA ligase family protein</fullName>
    </submittedName>
</protein>
<comment type="caution">
    <text evidence="1">The sequence shown here is derived from an EMBL/GenBank/DDBJ whole genome shotgun (WGS) entry which is preliminary data.</text>
</comment>
<dbReference type="Proteomes" id="UP000488299">
    <property type="component" value="Unassembled WGS sequence"/>
</dbReference>
<proteinExistence type="predicted"/>
<evidence type="ECO:0000313" key="1">
    <source>
        <dbReference type="EMBL" id="KAB7728175.1"/>
    </source>
</evidence>
<dbReference type="Pfam" id="PF13563">
    <property type="entry name" value="2_5_RNA_ligase2"/>
    <property type="match status" value="1"/>
</dbReference>
<dbReference type="PANTHER" id="PTHR40037:SF1">
    <property type="entry name" value="PHOSPHOESTERASE SAOUHSC_00951-RELATED"/>
    <property type="match status" value="1"/>
</dbReference>
<organism evidence="1 2">
    <name type="scientific">Rudanella paleaurantiibacter</name>
    <dbReference type="NCBI Taxonomy" id="2614655"/>
    <lineage>
        <taxon>Bacteria</taxon>
        <taxon>Pseudomonadati</taxon>
        <taxon>Bacteroidota</taxon>
        <taxon>Cytophagia</taxon>
        <taxon>Cytophagales</taxon>
        <taxon>Cytophagaceae</taxon>
        <taxon>Rudanella</taxon>
    </lineage>
</organism>
<keyword evidence="1" id="KW-0436">Ligase</keyword>
<name>A0A7J5TVJ5_9BACT</name>
<evidence type="ECO:0000313" key="2">
    <source>
        <dbReference type="Proteomes" id="UP000488299"/>
    </source>
</evidence>
<dbReference type="SUPFAM" id="SSF55144">
    <property type="entry name" value="LigT-like"/>
    <property type="match status" value="1"/>
</dbReference>
<reference evidence="1 2" key="1">
    <citation type="submission" date="2019-10" db="EMBL/GenBank/DDBJ databases">
        <title>Rudanella paleaurantiibacter sp. nov., isolated from sludge.</title>
        <authorList>
            <person name="Xu S.Q."/>
        </authorList>
    </citation>
    <scope>NUCLEOTIDE SEQUENCE [LARGE SCALE GENOMIC DNA]</scope>
    <source>
        <strain evidence="1 2">HX-22-17</strain>
    </source>
</reference>
<dbReference type="GO" id="GO:0016874">
    <property type="term" value="F:ligase activity"/>
    <property type="evidence" value="ECO:0007669"/>
    <property type="project" value="UniProtKB-KW"/>
</dbReference>
<keyword evidence="2" id="KW-1185">Reference proteome</keyword>
<dbReference type="InterPro" id="IPR050580">
    <property type="entry name" value="2H_phosphoesterase_YjcG-like"/>
</dbReference>
<sequence>MAINIRRQLTLFVDPKDAETIEQVRQAFNPRQFELIKSHVTLCREDEIENLEQVISNLHSLTLEEIVIEFGKPTRFDNGQGLFLPATRENASFQELRKQILIGLNDNPRKQEAHITLMHPRNSTCTDAIFHQIEKLSLPNQLRFGRISLIEQADGGQWKILQEFELRKSTLKPI</sequence>
<accession>A0A7J5TVJ5</accession>
<dbReference type="RefSeq" id="WP_152126121.1">
    <property type="nucleotide sequence ID" value="NZ_WELI01000009.1"/>
</dbReference>
<dbReference type="PANTHER" id="PTHR40037">
    <property type="entry name" value="PHOSPHOESTERASE YJCG-RELATED"/>
    <property type="match status" value="1"/>
</dbReference>
<dbReference type="InterPro" id="IPR009097">
    <property type="entry name" value="Cyclic_Pdiesterase"/>
</dbReference>
<dbReference type="EMBL" id="WELI01000009">
    <property type="protein sequence ID" value="KAB7728175.1"/>
    <property type="molecule type" value="Genomic_DNA"/>
</dbReference>
<dbReference type="Gene3D" id="3.90.1140.10">
    <property type="entry name" value="Cyclic phosphodiesterase"/>
    <property type="match status" value="1"/>
</dbReference>
<gene>
    <name evidence="1" type="ORF">F5984_20750</name>
</gene>
<dbReference type="AlphaFoldDB" id="A0A7J5TVJ5"/>